<dbReference type="AlphaFoldDB" id="A0A9W6KIU6"/>
<evidence type="ECO:0000313" key="5">
    <source>
        <dbReference type="EMBL" id="GLL01998.1"/>
    </source>
</evidence>
<dbReference type="PANTHER" id="PTHR11808">
    <property type="entry name" value="TRANS-SULFURATION ENZYME FAMILY MEMBER"/>
    <property type="match status" value="1"/>
</dbReference>
<feature type="region of interest" description="Disordered" evidence="4">
    <location>
        <begin position="1"/>
        <end position="107"/>
    </location>
</feature>
<dbReference type="Proteomes" id="UP001143480">
    <property type="component" value="Unassembled WGS sequence"/>
</dbReference>
<evidence type="ECO:0000256" key="1">
    <source>
        <dbReference type="ARBA" id="ARBA00001933"/>
    </source>
</evidence>
<dbReference type="EMBL" id="BSFP01000020">
    <property type="protein sequence ID" value="GLL01998.1"/>
    <property type="molecule type" value="Genomic_DNA"/>
</dbReference>
<evidence type="ECO:0000256" key="4">
    <source>
        <dbReference type="SAM" id="MobiDB-lite"/>
    </source>
</evidence>
<dbReference type="GO" id="GO:0030170">
    <property type="term" value="F:pyridoxal phosphate binding"/>
    <property type="evidence" value="ECO:0007669"/>
    <property type="project" value="InterPro"/>
</dbReference>
<reference evidence="5" key="2">
    <citation type="submission" date="2023-01" db="EMBL/GenBank/DDBJ databases">
        <authorList>
            <person name="Sun Q."/>
            <person name="Evtushenko L."/>
        </authorList>
    </citation>
    <scope>NUCLEOTIDE SEQUENCE</scope>
    <source>
        <strain evidence="5">VKM Ac-1321</strain>
    </source>
</reference>
<dbReference type="Gene3D" id="3.40.640.10">
    <property type="entry name" value="Type I PLP-dependent aspartate aminotransferase-like (Major domain)"/>
    <property type="match status" value="1"/>
</dbReference>
<comment type="similarity">
    <text evidence="3">Belongs to the trans-sulfuration enzymes family.</text>
</comment>
<reference evidence="5" key="1">
    <citation type="journal article" date="2014" name="Int. J. Syst. Evol. Microbiol.">
        <title>Complete genome sequence of Corynebacterium casei LMG S-19264T (=DSM 44701T), isolated from a smear-ripened cheese.</title>
        <authorList>
            <consortium name="US DOE Joint Genome Institute (JGI-PGF)"/>
            <person name="Walter F."/>
            <person name="Albersmeier A."/>
            <person name="Kalinowski J."/>
            <person name="Ruckert C."/>
        </authorList>
    </citation>
    <scope>NUCLEOTIDE SEQUENCE</scope>
    <source>
        <strain evidence="5">VKM Ac-1321</strain>
    </source>
</reference>
<accession>A0A9W6KIU6</accession>
<evidence type="ECO:0000313" key="6">
    <source>
        <dbReference type="Proteomes" id="UP001143480"/>
    </source>
</evidence>
<feature type="compositionally biased region" description="Gly residues" evidence="4">
    <location>
        <begin position="66"/>
        <end position="82"/>
    </location>
</feature>
<dbReference type="GO" id="GO:0019346">
    <property type="term" value="P:transsulfuration"/>
    <property type="evidence" value="ECO:0007669"/>
    <property type="project" value="InterPro"/>
</dbReference>
<protein>
    <submittedName>
        <fullName evidence="5">Cystathionine gamma-lyase</fullName>
    </submittedName>
</protein>
<dbReference type="InterPro" id="IPR015421">
    <property type="entry name" value="PyrdxlP-dep_Trfase_major"/>
</dbReference>
<dbReference type="Pfam" id="PF01053">
    <property type="entry name" value="Cys_Met_Meta_PP"/>
    <property type="match status" value="1"/>
</dbReference>
<dbReference type="InterPro" id="IPR015422">
    <property type="entry name" value="PyrdxlP-dep_Trfase_small"/>
</dbReference>
<gene>
    <name evidence="5" type="primary">cysA_2</name>
    <name evidence="5" type="ORF">GCM10017581_037400</name>
</gene>
<keyword evidence="2 3" id="KW-0663">Pyridoxal phosphate</keyword>
<evidence type="ECO:0000256" key="3">
    <source>
        <dbReference type="RuleBase" id="RU362118"/>
    </source>
</evidence>
<keyword evidence="6" id="KW-1185">Reference proteome</keyword>
<dbReference type="InterPro" id="IPR000277">
    <property type="entry name" value="Cys/Met-Metab_PyrdxlP-dep_enz"/>
</dbReference>
<dbReference type="SUPFAM" id="SSF53383">
    <property type="entry name" value="PLP-dependent transferases"/>
    <property type="match status" value="1"/>
</dbReference>
<sequence length="469" mass="47368">MSAGSGEGFGAGDASAPGNVARVDETPADEAPADEVRGEATHANGARGGEADANGARGGEADANGARGGEADGSGAGGGGARGSAAPADGTGGDEARGSGTRGDGTRVVHAGVPAAVAGEPFLPSPVFGAPYHLDPVAGPQAGVNGYGRTDNPTYRSLEQAIGELEGGECVVFASGMAAISAVLLSTLRAGDTVVLPSDGYFLTRAFATEHLPARGVEVRTMPTPGPYPALDDVRLLLLETPSNPGLDVCDIADLAARTRAGGGLVAVDNTTPTPLGQRPLDLGADFSVASATKALTGHSDMLLGYVCARDPELIAAIRTWRGRTGGIPGAFEAWLAHRSLGTLDLRLARQTANAAAVAELLAGHPAVASVRWPGRAGDPAYAAATRQMRRIPGVVTFVLADKAAVDRFLTTSDLVFAATSFGGLHSSADRRAQWGDDAPEGLVRLSCGVEDTEDLIADVRRALDAAIA</sequence>
<dbReference type="InterPro" id="IPR015424">
    <property type="entry name" value="PyrdxlP-dep_Trfase"/>
</dbReference>
<dbReference type="GO" id="GO:0019343">
    <property type="term" value="P:cysteine biosynthetic process via cystathionine"/>
    <property type="evidence" value="ECO:0007669"/>
    <property type="project" value="TreeGrafter"/>
</dbReference>
<evidence type="ECO:0000256" key="2">
    <source>
        <dbReference type="ARBA" id="ARBA00022898"/>
    </source>
</evidence>
<comment type="cofactor">
    <cofactor evidence="1 3">
        <name>pyridoxal 5'-phosphate</name>
        <dbReference type="ChEBI" id="CHEBI:597326"/>
    </cofactor>
</comment>
<dbReference type="GO" id="GO:0004123">
    <property type="term" value="F:cystathionine gamma-lyase activity"/>
    <property type="evidence" value="ECO:0007669"/>
    <property type="project" value="TreeGrafter"/>
</dbReference>
<dbReference type="NCBIfam" id="NF005758">
    <property type="entry name" value="PRK07582.1"/>
    <property type="match status" value="1"/>
</dbReference>
<feature type="compositionally biased region" description="Gly residues" evidence="4">
    <location>
        <begin position="1"/>
        <end position="11"/>
    </location>
</feature>
<organism evidence="5 6">
    <name type="scientific">Dactylosporangium matsuzakiense</name>
    <dbReference type="NCBI Taxonomy" id="53360"/>
    <lineage>
        <taxon>Bacteria</taxon>
        <taxon>Bacillati</taxon>
        <taxon>Actinomycetota</taxon>
        <taxon>Actinomycetes</taxon>
        <taxon>Micromonosporales</taxon>
        <taxon>Micromonosporaceae</taxon>
        <taxon>Dactylosporangium</taxon>
    </lineage>
</organism>
<dbReference type="Gene3D" id="3.90.1150.10">
    <property type="entry name" value="Aspartate Aminotransferase, domain 1"/>
    <property type="match status" value="1"/>
</dbReference>
<dbReference type="GO" id="GO:0005737">
    <property type="term" value="C:cytoplasm"/>
    <property type="evidence" value="ECO:0007669"/>
    <property type="project" value="TreeGrafter"/>
</dbReference>
<proteinExistence type="inferred from homology"/>
<comment type="caution">
    <text evidence="5">The sequence shown here is derived from an EMBL/GenBank/DDBJ whole genome shotgun (WGS) entry which is preliminary data.</text>
</comment>
<name>A0A9W6KIU6_9ACTN</name>
<dbReference type="PANTHER" id="PTHR11808:SF85">
    <property type="entry name" value="CYSTATHIONINE GAMMA-LYASE-RELATED"/>
    <property type="match status" value="1"/>
</dbReference>